<dbReference type="EMBL" id="BK015025">
    <property type="protein sequence ID" value="DAD87724.1"/>
    <property type="molecule type" value="Genomic_DNA"/>
</dbReference>
<proteinExistence type="predicted"/>
<reference evidence="1" key="1">
    <citation type="journal article" date="2021" name="Proc. Natl. Acad. Sci. U.S.A.">
        <title>A Catalog of Tens of Thousands of Viruses from Human Metagenomes Reveals Hidden Associations with Chronic Diseases.</title>
        <authorList>
            <person name="Tisza M.J."/>
            <person name="Buck C.B."/>
        </authorList>
    </citation>
    <scope>NUCLEOTIDE SEQUENCE</scope>
    <source>
        <strain evidence="1">Ct8eQ1</strain>
    </source>
</reference>
<organism evidence="1">
    <name type="scientific">Siphoviridae sp. ct8eQ1</name>
    <dbReference type="NCBI Taxonomy" id="2826171"/>
    <lineage>
        <taxon>Viruses</taxon>
        <taxon>Duplodnaviria</taxon>
        <taxon>Heunggongvirae</taxon>
        <taxon>Uroviricota</taxon>
        <taxon>Caudoviricetes</taxon>
    </lineage>
</organism>
<evidence type="ECO:0000313" key="1">
    <source>
        <dbReference type="EMBL" id="DAD87724.1"/>
    </source>
</evidence>
<name>A0A8S5MZU7_9CAUD</name>
<sequence length="40" mass="4980">MRFFPQPHKFIIYQIKFDVNTLIKKNFTFCIEIQNKFDII</sequence>
<accession>A0A8S5MZU7</accession>
<protein>
    <submittedName>
        <fullName evidence="1">Uncharacterized protein</fullName>
    </submittedName>
</protein>